<accession>A0A2T8HEV1</accession>
<reference evidence="2 3" key="1">
    <citation type="submission" date="2018-04" db="EMBL/GenBank/DDBJ databases">
        <title>Sphingobacterium cortibacter sp. nov.</title>
        <authorList>
            <person name="Li Y."/>
        </authorList>
    </citation>
    <scope>NUCLEOTIDE SEQUENCE [LARGE SCALE GENOMIC DNA]</scope>
    <source>
        <strain evidence="2 3">2c-3</strain>
    </source>
</reference>
<keyword evidence="1" id="KW-1133">Transmembrane helix</keyword>
<dbReference type="AlphaFoldDB" id="A0A2T8HEV1"/>
<evidence type="ECO:0000256" key="1">
    <source>
        <dbReference type="SAM" id="Phobius"/>
    </source>
</evidence>
<feature type="transmembrane region" description="Helical" evidence="1">
    <location>
        <begin position="267"/>
        <end position="287"/>
    </location>
</feature>
<feature type="transmembrane region" description="Helical" evidence="1">
    <location>
        <begin position="45"/>
        <end position="63"/>
    </location>
</feature>
<name>A0A2T8HEV1_9SPHI</name>
<sequence>MKGLADKLRLIYKPFLLITIGFMVTYTFLHWVLFIKAGIPLKENILKFWFPFTLPFIPVYIWLRPRLKLLQFKDDKGSFGYQFLACMAMAVPTIIAQEYLATATGKLTELENIAQISQHDRTKYYSLKKYYIDKQHFAVQNKLSVTGRHNENLNMFIYVIMPLLESQDNPFFSSNKYWLGQKYQRQISNRLSNQEKDDRYKAFAEQAQKEFYKTNFENFTYLEVIGNTDDREEFNKAKRRLGQKSTAENIIFKANTEPFEARNGNKLPWVFGSLGIGLLAYLVFLLFPKLKGEEEHHQFTSGDSSGISKL</sequence>
<keyword evidence="3" id="KW-1185">Reference proteome</keyword>
<protein>
    <submittedName>
        <fullName evidence="2">Uncharacterized protein</fullName>
    </submittedName>
</protein>
<gene>
    <name evidence="2" type="ORF">DC487_15960</name>
</gene>
<dbReference type="RefSeq" id="WP_116776982.1">
    <property type="nucleotide sequence ID" value="NZ_QDKG01000008.1"/>
</dbReference>
<proteinExistence type="predicted"/>
<feature type="transmembrane region" description="Helical" evidence="1">
    <location>
        <begin position="12"/>
        <end position="33"/>
    </location>
</feature>
<dbReference type="EMBL" id="QDKG01000008">
    <property type="protein sequence ID" value="PVH23945.1"/>
    <property type="molecule type" value="Genomic_DNA"/>
</dbReference>
<organism evidence="2 3">
    <name type="scientific">Sphingobacterium corticibacter</name>
    <dbReference type="NCBI Taxonomy" id="2171749"/>
    <lineage>
        <taxon>Bacteria</taxon>
        <taxon>Pseudomonadati</taxon>
        <taxon>Bacteroidota</taxon>
        <taxon>Sphingobacteriia</taxon>
        <taxon>Sphingobacteriales</taxon>
        <taxon>Sphingobacteriaceae</taxon>
        <taxon>Sphingobacterium</taxon>
    </lineage>
</organism>
<keyword evidence="1" id="KW-0472">Membrane</keyword>
<dbReference type="OrthoDB" id="9778341at2"/>
<dbReference type="Proteomes" id="UP000245627">
    <property type="component" value="Unassembled WGS sequence"/>
</dbReference>
<evidence type="ECO:0000313" key="2">
    <source>
        <dbReference type="EMBL" id="PVH23945.1"/>
    </source>
</evidence>
<keyword evidence="1" id="KW-0812">Transmembrane</keyword>
<evidence type="ECO:0000313" key="3">
    <source>
        <dbReference type="Proteomes" id="UP000245627"/>
    </source>
</evidence>
<comment type="caution">
    <text evidence="2">The sequence shown here is derived from an EMBL/GenBank/DDBJ whole genome shotgun (WGS) entry which is preliminary data.</text>
</comment>